<protein>
    <submittedName>
        <fullName evidence="3">Uncharacterized protein</fullName>
    </submittedName>
</protein>
<feature type="region of interest" description="Disordered" evidence="2">
    <location>
        <begin position="1"/>
        <end position="480"/>
    </location>
</feature>
<sequence>MYGSNTGPTQPEWRLTSTTTSSSPATPHNPPQPSWQANPPLPARPTSHQGSSRPNTNSPLVNNAGANVSPTSNMAGMDTTSWGVKYNRQQLQAPSPPPLPPRPPSTTQSHSIQTNSSANSSLDFQRPSSATPVQAAQDALNPYPQWTTSALPVAYHQQTQSVPTQATPPPPTPSGYQGFASHSGGQTQDHSQPPPYSSAVFSQPHDSPVQRPSPTAPMQANLVGLAAPNSGLPPLASPQQPHSSYIVGHPEPQSSWVHETTTSIAPELLPVAAPPVPPKTNPTSIPTSASALGPGTPSAWEHLSPTPGNIDDVAALAPKREHASPVGAGFPSHLPAASNSAPHSFPSSSGPSPADFHTGNTNTQPEIHDSPVSVDTAQDDYEPPLSLGMDARVDSTESIDSSVSTSETVESIDGVIEAWTRPLTTNSQNPDLGDDAESEHAVQSESKTSMKGTESKAGEVQGTHRTALASLNRPDPFDDLDTWSKSSLERYVAMLRKEATADTDSDRFEIFTSFVAKETKLREVLYSIDPHSKSADQTTTGTSPSASVTPTALASSSEIDRASPPVESGLCPVETEDLAVPTSTADESGDGSYSPGGRPILRLHTPDPANVKSSPSHNVAPSFGAQIVSPRPASVPPTMIDHAAHKQDLSPLATNPPQPIYTPFRYTEGPQRGSDALVFDRPAYQAYSALRQASAESGRVMSNGLLPASEDLSLPAEAPNHAGQDETFIGLIREKSIAYRKTASQKSSTLPPLPASLRQGRLPDPWDELRSIVSSSLGKESVSGTENTTKKEPKGITNDFTYIHEALNTWAASNKSRRDALEKERVQRQEESERHIDALFHGKEIGYADINVLEEEFRQKEARCQLEEERQELNDFIARVFDPLDKRLKEEVLVLQTDYEAALAQLDDGDNAIPKTVKDHSHVSKAMKTVNEIYRDLEARYQKRLEIALDRERRRKKAERRPLVYMGDSTALKRLDQEFDQMEKRNKLEAARERDARANRLMDSFDYVIMHGLGENQRVLDDITAKVSRIDAASLRSSPLSESDIVQLFKSVSQFIDYLREDSESILENFGIADASLNDADYSVSVAEARCSDAEADVSRQLEAEKKKEDKKIQDDLESKLESVREGPARVTASIKDLLRSLGHDAASEQSPTLLQEPVQPPNNARSPSPGSATKPASGHPAGDDEHQERLRKALENAKKRNAARKVT</sequence>
<feature type="compositionally biased region" description="Polar residues" evidence="2">
    <location>
        <begin position="199"/>
        <end position="218"/>
    </location>
</feature>
<organism evidence="3 4">
    <name type="scientific">Aspergillus violaceofuscus (strain CBS 115571)</name>
    <dbReference type="NCBI Taxonomy" id="1450538"/>
    <lineage>
        <taxon>Eukaryota</taxon>
        <taxon>Fungi</taxon>
        <taxon>Dikarya</taxon>
        <taxon>Ascomycota</taxon>
        <taxon>Pezizomycotina</taxon>
        <taxon>Eurotiomycetes</taxon>
        <taxon>Eurotiomycetidae</taxon>
        <taxon>Eurotiales</taxon>
        <taxon>Aspergillaceae</taxon>
        <taxon>Aspergillus</taxon>
    </lineage>
</organism>
<dbReference type="AlphaFoldDB" id="A0A2V5HFL0"/>
<feature type="compositionally biased region" description="Polar residues" evidence="2">
    <location>
        <begin position="1162"/>
        <end position="1172"/>
    </location>
</feature>
<accession>A0A2V5HFL0</accession>
<reference evidence="3 4" key="1">
    <citation type="submission" date="2018-02" db="EMBL/GenBank/DDBJ databases">
        <title>The genomes of Aspergillus section Nigri reveals drivers in fungal speciation.</title>
        <authorList>
            <consortium name="DOE Joint Genome Institute"/>
            <person name="Vesth T.C."/>
            <person name="Nybo J."/>
            <person name="Theobald S."/>
            <person name="Brandl J."/>
            <person name="Frisvad J.C."/>
            <person name="Nielsen K.F."/>
            <person name="Lyhne E.K."/>
            <person name="Kogle M.E."/>
            <person name="Kuo A."/>
            <person name="Riley R."/>
            <person name="Clum A."/>
            <person name="Nolan M."/>
            <person name="Lipzen A."/>
            <person name="Salamov A."/>
            <person name="Henrissat B."/>
            <person name="Wiebenga A."/>
            <person name="De vries R.P."/>
            <person name="Grigoriev I.V."/>
            <person name="Mortensen U.H."/>
            <person name="Andersen M.R."/>
            <person name="Baker S.E."/>
        </authorList>
    </citation>
    <scope>NUCLEOTIDE SEQUENCE [LARGE SCALE GENOMIC DNA]</scope>
    <source>
        <strain evidence="3 4">CBS 115571</strain>
    </source>
</reference>
<dbReference type="STRING" id="1450538.A0A2V5HFL0"/>
<feature type="coiled-coil region" evidence="1">
    <location>
        <begin position="850"/>
        <end position="879"/>
    </location>
</feature>
<dbReference type="EMBL" id="KZ825124">
    <property type="protein sequence ID" value="PYI20614.1"/>
    <property type="molecule type" value="Genomic_DNA"/>
</dbReference>
<gene>
    <name evidence="3" type="ORF">BO99DRAFT_382286</name>
</gene>
<feature type="compositionally biased region" description="Polar residues" evidence="2">
    <location>
        <begin position="252"/>
        <end position="264"/>
    </location>
</feature>
<feature type="region of interest" description="Disordered" evidence="2">
    <location>
        <begin position="742"/>
        <end position="761"/>
    </location>
</feature>
<evidence type="ECO:0000256" key="2">
    <source>
        <dbReference type="SAM" id="MobiDB-lite"/>
    </source>
</evidence>
<feature type="region of interest" description="Disordered" evidence="2">
    <location>
        <begin position="1102"/>
        <end position="1128"/>
    </location>
</feature>
<feature type="compositionally biased region" description="Polar residues" evidence="2">
    <location>
        <begin position="441"/>
        <end position="452"/>
    </location>
</feature>
<feature type="compositionally biased region" description="Polar residues" evidence="2">
    <location>
        <begin position="46"/>
        <end position="82"/>
    </location>
</feature>
<evidence type="ECO:0000313" key="3">
    <source>
        <dbReference type="EMBL" id="PYI20614.1"/>
    </source>
</evidence>
<feature type="compositionally biased region" description="Polar residues" evidence="2">
    <location>
        <begin position="109"/>
        <end position="134"/>
    </location>
</feature>
<feature type="region of interest" description="Disordered" evidence="2">
    <location>
        <begin position="1145"/>
        <end position="1208"/>
    </location>
</feature>
<feature type="compositionally biased region" description="Low complexity" evidence="2">
    <location>
        <begin position="396"/>
        <end position="413"/>
    </location>
</feature>
<dbReference type="OMA" id="YEDLDPW"/>
<keyword evidence="4" id="KW-1185">Reference proteome</keyword>
<feature type="compositionally biased region" description="Pro residues" evidence="2">
    <location>
        <begin position="94"/>
        <end position="104"/>
    </location>
</feature>
<proteinExistence type="predicted"/>
<evidence type="ECO:0000256" key="1">
    <source>
        <dbReference type="SAM" id="Coils"/>
    </source>
</evidence>
<feature type="compositionally biased region" description="Polar residues" evidence="2">
    <location>
        <begin position="281"/>
        <end position="290"/>
    </location>
</feature>
<feature type="region of interest" description="Disordered" evidence="2">
    <location>
        <begin position="532"/>
        <end position="572"/>
    </location>
</feature>
<feature type="compositionally biased region" description="Pro residues" evidence="2">
    <location>
        <begin position="27"/>
        <end position="43"/>
    </location>
</feature>
<feature type="compositionally biased region" description="Polar residues" evidence="2">
    <location>
        <begin position="535"/>
        <end position="557"/>
    </location>
</feature>
<keyword evidence="1" id="KW-0175">Coiled coil</keyword>
<evidence type="ECO:0000313" key="4">
    <source>
        <dbReference type="Proteomes" id="UP000249829"/>
    </source>
</evidence>
<feature type="compositionally biased region" description="Basic and acidic residues" evidence="2">
    <location>
        <begin position="1182"/>
        <end position="1199"/>
    </location>
</feature>
<name>A0A2V5HFL0_ASPV1</name>
<feature type="compositionally biased region" description="Low complexity" evidence="2">
    <location>
        <begin position="335"/>
        <end position="354"/>
    </location>
</feature>
<dbReference type="Proteomes" id="UP000249829">
    <property type="component" value="Unassembled WGS sequence"/>
</dbReference>